<feature type="compositionally biased region" description="Acidic residues" evidence="20">
    <location>
        <begin position="674"/>
        <end position="697"/>
    </location>
</feature>
<dbReference type="FunFam" id="1.10.10.60:FF:000212">
    <property type="entry name" value="Zinc fingers and homeoboxes protein 3"/>
    <property type="match status" value="1"/>
</dbReference>
<evidence type="ECO:0000256" key="7">
    <source>
        <dbReference type="ARBA" id="ARBA00022737"/>
    </source>
</evidence>
<reference evidence="23" key="1">
    <citation type="submission" date="2025-08" db="UniProtKB">
        <authorList>
            <consortium name="Ensembl"/>
        </authorList>
    </citation>
    <scope>IDENTIFICATION</scope>
</reference>
<evidence type="ECO:0000256" key="5">
    <source>
        <dbReference type="ARBA" id="ARBA00022553"/>
    </source>
</evidence>
<evidence type="ECO:0000256" key="9">
    <source>
        <dbReference type="ARBA" id="ARBA00022833"/>
    </source>
</evidence>
<dbReference type="InterPro" id="IPR036236">
    <property type="entry name" value="Znf_C2H2_sf"/>
</dbReference>
<evidence type="ECO:0000256" key="17">
    <source>
        <dbReference type="PROSITE-ProRule" id="PRU00042"/>
    </source>
</evidence>
<feature type="DNA-binding region" description="Homeobox" evidence="18">
    <location>
        <begin position="472"/>
        <end position="515"/>
    </location>
</feature>
<feature type="region of interest" description="Disordered" evidence="20">
    <location>
        <begin position="348"/>
        <end position="390"/>
    </location>
</feature>
<evidence type="ECO:0000256" key="8">
    <source>
        <dbReference type="ARBA" id="ARBA00022771"/>
    </source>
</evidence>
<dbReference type="SMART" id="SM00355">
    <property type="entry name" value="ZnF_C2H2"/>
    <property type="match status" value="2"/>
</dbReference>
<keyword evidence="8 17" id="KW-0863">Zinc-finger</keyword>
<keyword evidence="24" id="KW-1185">Reference proteome</keyword>
<dbReference type="PANTHER" id="PTHR15467:SF4">
    <property type="entry name" value="ZINC FINGERS AND HOMEOBOXES PROTEIN 1"/>
    <property type="match status" value="1"/>
</dbReference>
<keyword evidence="12 18" id="KW-0238">DNA-binding</keyword>
<keyword evidence="15 18" id="KW-0539">Nucleus</keyword>
<evidence type="ECO:0000313" key="23">
    <source>
        <dbReference type="Ensembl" id="ENSNBRP00000007567.1"/>
    </source>
</evidence>
<keyword evidence="3" id="KW-0678">Repressor</keyword>
<dbReference type="Pfam" id="PF11569">
    <property type="entry name" value="Homez"/>
    <property type="match status" value="1"/>
</dbReference>
<feature type="region of interest" description="Disordered" evidence="20">
    <location>
        <begin position="217"/>
        <end position="236"/>
    </location>
</feature>
<evidence type="ECO:0000256" key="16">
    <source>
        <dbReference type="ARBA" id="ARBA00040117"/>
    </source>
</evidence>
<dbReference type="AlphaFoldDB" id="A0A3Q4GV55"/>
<feature type="compositionally biased region" description="Low complexity" evidence="20">
    <location>
        <begin position="360"/>
        <end position="381"/>
    </location>
</feature>
<feature type="region of interest" description="Disordered" evidence="20">
    <location>
        <begin position="1"/>
        <end position="69"/>
    </location>
</feature>
<evidence type="ECO:0000256" key="3">
    <source>
        <dbReference type="ARBA" id="ARBA00022491"/>
    </source>
</evidence>
<feature type="domain" description="C2H2-type" evidence="22">
    <location>
        <begin position="112"/>
        <end position="140"/>
    </location>
</feature>
<keyword evidence="10" id="KW-0832">Ubl conjugation</keyword>
<dbReference type="Ensembl" id="ENSNBRT00000007778.1">
    <property type="protein sequence ID" value="ENSNBRP00000007567.1"/>
    <property type="gene ID" value="ENSNBRG00000005882.1"/>
</dbReference>
<feature type="DNA-binding region" description="Homeobox" evidence="18">
    <location>
        <begin position="381"/>
        <end position="440"/>
    </location>
</feature>
<keyword evidence="4" id="KW-1017">Isopeptide bond</keyword>
<dbReference type="GO" id="GO:0008270">
    <property type="term" value="F:zinc ion binding"/>
    <property type="evidence" value="ECO:0007669"/>
    <property type="project" value="UniProtKB-KW"/>
</dbReference>
<feature type="region of interest" description="Disordered" evidence="20">
    <location>
        <begin position="672"/>
        <end position="757"/>
    </location>
</feature>
<feature type="domain" description="Homeobox" evidence="21">
    <location>
        <begin position="551"/>
        <end position="611"/>
    </location>
</feature>
<feature type="domain" description="Homeobox" evidence="21">
    <location>
        <begin position="470"/>
        <end position="514"/>
    </location>
</feature>
<dbReference type="InterPro" id="IPR001356">
    <property type="entry name" value="HD"/>
</dbReference>
<evidence type="ECO:0000256" key="10">
    <source>
        <dbReference type="ARBA" id="ARBA00022843"/>
    </source>
</evidence>
<comment type="similarity">
    <text evidence="2">Belongs to the ZHX family.</text>
</comment>
<feature type="DNA-binding region" description="Homeobox" evidence="18">
    <location>
        <begin position="553"/>
        <end position="612"/>
    </location>
</feature>
<evidence type="ECO:0000256" key="14">
    <source>
        <dbReference type="ARBA" id="ARBA00023163"/>
    </source>
</evidence>
<evidence type="ECO:0000313" key="24">
    <source>
        <dbReference type="Proteomes" id="UP000261580"/>
    </source>
</evidence>
<evidence type="ECO:0000256" key="12">
    <source>
        <dbReference type="ARBA" id="ARBA00023125"/>
    </source>
</evidence>
<evidence type="ECO:0000256" key="19">
    <source>
        <dbReference type="RuleBase" id="RU000682"/>
    </source>
</evidence>
<evidence type="ECO:0000256" key="13">
    <source>
        <dbReference type="ARBA" id="ARBA00023155"/>
    </source>
</evidence>
<dbReference type="PROSITE" id="PS50157">
    <property type="entry name" value="ZINC_FINGER_C2H2_2"/>
    <property type="match status" value="1"/>
</dbReference>
<evidence type="ECO:0000256" key="1">
    <source>
        <dbReference type="ARBA" id="ARBA00004123"/>
    </source>
</evidence>
<keyword evidence="7" id="KW-0677">Repeat</keyword>
<evidence type="ECO:0000256" key="18">
    <source>
        <dbReference type="PROSITE-ProRule" id="PRU00108"/>
    </source>
</evidence>
<dbReference type="SMART" id="SM00389">
    <property type="entry name" value="HOX"/>
    <property type="match status" value="4"/>
</dbReference>
<keyword evidence="6" id="KW-0479">Metal-binding</keyword>
<sequence length="757" mass="84660">MASRRKSTIPCMVPPRETVDSDQEMEDVTGAADPEDSNGAATVSSEASGLLEERGEEADGRRDVAASDPYLDSNAAEGGYECKYCSFQTSELNLFTMHVDTEHPDVVLNTSYVCMECDYHTKSYDTLLAHNARLHPGEDNFTRTMVKRNNETIFQQTVNDLTFDGSFVKVEEDEAEETARRGIAFSKTPIMRNKSRAEPKKFTAAHKMAVDDVIKVESDDEDDDKEPPALSPASIPTYNAAMDNNVLLTKFSEEQIKVWFSAQRLKHGVSWTPEEVEEARRKKFNGTVQTIPQTITVIPANIAATTNGLQNIFQTCQIVGQPGLVLTQVAGNSGAVPVASPITLTVAGVPGSQPKAAEPSTSESNAEMSSSSAGVSLGLDSTTSKPKKSKEQLAELKASYSRRQFATEAEISRLMQVTKLSKRAIKKWFSDTRYNQRNSKDHHTGSSSDLRIKFRHAFPDFTPQKFKEKTPEQLLVLEASFQKSDTPSDEELSRLRAETKLTRREVDAWFTERRKMPSAGQSKDSDAEGDDEKAKPAAAPSPSAQERQGTPPFSRKLVKKTPEQLHILKKAFVHSQWPTSEEYDQMAKESGLPRTYIVNWFGDTRYACKNSNLKWYYLYQSGKVKSGKAFLKEYYLKHRALSEKDLDELVAKSSMSYEQVRDWFSETARRAEEGAELFSDEEAEGEEEDEEEEEEATAAEHADSEGEMEVKEQGEEASDDDCVEEDEKDAEEEEEDEEIREGSEGFSQSQPQAEEQT</sequence>
<feature type="domain" description="Homeobox" evidence="21">
    <location>
        <begin position="379"/>
        <end position="439"/>
    </location>
</feature>
<dbReference type="GeneTree" id="ENSGT00950000182893"/>
<evidence type="ECO:0000256" key="6">
    <source>
        <dbReference type="ARBA" id="ARBA00022723"/>
    </source>
</evidence>
<dbReference type="Proteomes" id="UP000261580">
    <property type="component" value="Unassembled WGS sequence"/>
</dbReference>
<dbReference type="GO" id="GO:0005634">
    <property type="term" value="C:nucleus"/>
    <property type="evidence" value="ECO:0007669"/>
    <property type="project" value="UniProtKB-SubCell"/>
</dbReference>
<organism evidence="23 24">
    <name type="scientific">Neolamprologus brichardi</name>
    <name type="common">Fairy cichlid</name>
    <name type="synonym">Lamprologus brichardi</name>
    <dbReference type="NCBI Taxonomy" id="32507"/>
    <lineage>
        <taxon>Eukaryota</taxon>
        <taxon>Metazoa</taxon>
        <taxon>Chordata</taxon>
        <taxon>Craniata</taxon>
        <taxon>Vertebrata</taxon>
        <taxon>Euteleostomi</taxon>
        <taxon>Actinopterygii</taxon>
        <taxon>Neopterygii</taxon>
        <taxon>Teleostei</taxon>
        <taxon>Neoteleostei</taxon>
        <taxon>Acanthomorphata</taxon>
        <taxon>Ovalentaria</taxon>
        <taxon>Cichlomorphae</taxon>
        <taxon>Cichliformes</taxon>
        <taxon>Cichlidae</taxon>
        <taxon>African cichlids</taxon>
        <taxon>Pseudocrenilabrinae</taxon>
        <taxon>Lamprologini</taxon>
        <taxon>Neolamprologus</taxon>
    </lineage>
</organism>
<dbReference type="Gene3D" id="3.30.160.60">
    <property type="entry name" value="Classic Zinc Finger"/>
    <property type="match status" value="1"/>
</dbReference>
<feature type="region of interest" description="Disordered" evidence="20">
    <location>
        <begin position="512"/>
        <end position="554"/>
    </location>
</feature>
<dbReference type="GO" id="GO:0003677">
    <property type="term" value="F:DNA binding"/>
    <property type="evidence" value="ECO:0007669"/>
    <property type="project" value="UniProtKB-UniRule"/>
</dbReference>
<dbReference type="InterPro" id="IPR009057">
    <property type="entry name" value="Homeodomain-like_sf"/>
</dbReference>
<dbReference type="PANTHER" id="PTHR15467">
    <property type="entry name" value="ZINC-FINGERS AND HOMEOBOXES RELATED"/>
    <property type="match status" value="1"/>
</dbReference>
<dbReference type="FunFam" id="1.10.10.60:FF:000235">
    <property type="entry name" value="Zinc fingers and homeoboxes protein 1"/>
    <property type="match status" value="1"/>
</dbReference>
<evidence type="ECO:0000256" key="11">
    <source>
        <dbReference type="ARBA" id="ARBA00023015"/>
    </source>
</evidence>
<dbReference type="InterPro" id="IPR041057">
    <property type="entry name" value="ZHX_Znf_C2H2"/>
</dbReference>
<keyword evidence="9" id="KW-0862">Zinc</keyword>
<evidence type="ECO:0000256" key="2">
    <source>
        <dbReference type="ARBA" id="ARBA00007440"/>
    </source>
</evidence>
<keyword evidence="11" id="KW-0805">Transcription regulation</keyword>
<dbReference type="PROSITE" id="PS50071">
    <property type="entry name" value="HOMEOBOX_2"/>
    <property type="match status" value="3"/>
</dbReference>
<dbReference type="CDD" id="cd00086">
    <property type="entry name" value="homeodomain"/>
    <property type="match status" value="4"/>
</dbReference>
<feature type="compositionally biased region" description="Basic and acidic residues" evidence="20">
    <location>
        <begin position="51"/>
        <end position="65"/>
    </location>
</feature>
<evidence type="ECO:0000256" key="15">
    <source>
        <dbReference type="ARBA" id="ARBA00023242"/>
    </source>
</evidence>
<dbReference type="SUPFAM" id="SSF46689">
    <property type="entry name" value="Homeodomain-like"/>
    <property type="match status" value="4"/>
</dbReference>
<proteinExistence type="inferred from homology"/>
<name>A0A3Q4GV55_NEOBR</name>
<reference evidence="23" key="2">
    <citation type="submission" date="2025-09" db="UniProtKB">
        <authorList>
            <consortium name="Ensembl"/>
        </authorList>
    </citation>
    <scope>IDENTIFICATION</scope>
</reference>
<keyword evidence="5" id="KW-0597">Phosphoprotein</keyword>
<dbReference type="InterPro" id="IPR013087">
    <property type="entry name" value="Znf_C2H2_type"/>
</dbReference>
<dbReference type="Pfam" id="PF18387">
    <property type="entry name" value="zf_C2H2_ZHX"/>
    <property type="match status" value="1"/>
</dbReference>
<dbReference type="GO" id="GO:0000981">
    <property type="term" value="F:DNA-binding transcription factor activity, RNA polymerase II-specific"/>
    <property type="evidence" value="ECO:0007669"/>
    <property type="project" value="TreeGrafter"/>
</dbReference>
<dbReference type="Bgee" id="ENSNBRG00000005882">
    <property type="expression patterns" value="Expressed in blood and 5 other cell types or tissues"/>
</dbReference>
<dbReference type="FunFam" id="3.30.160.60:FF:000296">
    <property type="entry name" value="Zinc fingers and homeoboxes protein 1"/>
    <property type="match status" value="1"/>
</dbReference>
<evidence type="ECO:0000259" key="21">
    <source>
        <dbReference type="PROSITE" id="PS50071"/>
    </source>
</evidence>
<feature type="compositionally biased region" description="Basic and acidic residues" evidence="20">
    <location>
        <begin position="698"/>
        <end position="714"/>
    </location>
</feature>
<feature type="compositionally biased region" description="Polar residues" evidence="20">
    <location>
        <begin position="745"/>
        <end position="757"/>
    </location>
</feature>
<dbReference type="InterPro" id="IPR024578">
    <property type="entry name" value="Homez_homeobox_dom"/>
</dbReference>
<dbReference type="Gene3D" id="1.10.10.60">
    <property type="entry name" value="Homeodomain-like"/>
    <property type="match status" value="4"/>
</dbReference>
<dbReference type="Pfam" id="PF00046">
    <property type="entry name" value="Homeodomain"/>
    <property type="match status" value="3"/>
</dbReference>
<evidence type="ECO:0000259" key="22">
    <source>
        <dbReference type="PROSITE" id="PS50157"/>
    </source>
</evidence>
<feature type="compositionally biased region" description="Acidic residues" evidence="20">
    <location>
        <begin position="715"/>
        <end position="739"/>
    </location>
</feature>
<evidence type="ECO:0000256" key="4">
    <source>
        <dbReference type="ARBA" id="ARBA00022499"/>
    </source>
</evidence>
<dbReference type="SUPFAM" id="SSF57667">
    <property type="entry name" value="beta-beta-alpha zinc fingers"/>
    <property type="match status" value="2"/>
</dbReference>
<accession>A0A3Q4GV55</accession>
<protein>
    <recommendedName>
        <fullName evidence="16">Zinc fingers and homeoboxes protein 1</fullName>
    </recommendedName>
</protein>
<keyword evidence="13 18" id="KW-0371">Homeobox</keyword>
<keyword evidence="14" id="KW-0804">Transcription</keyword>
<comment type="subcellular location">
    <subcellularLocation>
        <location evidence="1 18 19">Nucleus</location>
    </subcellularLocation>
</comment>
<evidence type="ECO:0000256" key="20">
    <source>
        <dbReference type="SAM" id="MobiDB-lite"/>
    </source>
</evidence>